<name>A0A392VED0_9FABA</name>
<feature type="non-terminal residue" evidence="1">
    <location>
        <position position="1"/>
    </location>
</feature>
<evidence type="ECO:0000313" key="1">
    <source>
        <dbReference type="EMBL" id="MCI85639.1"/>
    </source>
</evidence>
<organism evidence="1 2">
    <name type="scientific">Trifolium medium</name>
    <dbReference type="NCBI Taxonomy" id="97028"/>
    <lineage>
        <taxon>Eukaryota</taxon>
        <taxon>Viridiplantae</taxon>
        <taxon>Streptophyta</taxon>
        <taxon>Embryophyta</taxon>
        <taxon>Tracheophyta</taxon>
        <taxon>Spermatophyta</taxon>
        <taxon>Magnoliopsida</taxon>
        <taxon>eudicotyledons</taxon>
        <taxon>Gunneridae</taxon>
        <taxon>Pentapetalae</taxon>
        <taxon>rosids</taxon>
        <taxon>fabids</taxon>
        <taxon>Fabales</taxon>
        <taxon>Fabaceae</taxon>
        <taxon>Papilionoideae</taxon>
        <taxon>50 kb inversion clade</taxon>
        <taxon>NPAAA clade</taxon>
        <taxon>Hologalegina</taxon>
        <taxon>IRL clade</taxon>
        <taxon>Trifolieae</taxon>
        <taxon>Trifolium</taxon>
    </lineage>
</organism>
<comment type="caution">
    <text evidence="1">The sequence shown here is derived from an EMBL/GenBank/DDBJ whole genome shotgun (WGS) entry which is preliminary data.</text>
</comment>
<keyword evidence="2" id="KW-1185">Reference proteome</keyword>
<evidence type="ECO:0000313" key="2">
    <source>
        <dbReference type="Proteomes" id="UP000265520"/>
    </source>
</evidence>
<sequence length="10" mass="1043">AESVPLAVEE</sequence>
<reference evidence="1 2" key="1">
    <citation type="journal article" date="2018" name="Front. Plant Sci.">
        <title>Red Clover (Trifolium pratense) and Zigzag Clover (T. medium) - A Picture of Genomic Similarities and Differences.</title>
        <authorList>
            <person name="Dluhosova J."/>
            <person name="Istvanek J."/>
            <person name="Nedelnik J."/>
            <person name="Repkova J."/>
        </authorList>
    </citation>
    <scope>NUCLEOTIDE SEQUENCE [LARGE SCALE GENOMIC DNA]</scope>
    <source>
        <strain evidence="2">cv. 10/8</strain>
        <tissue evidence="1">Leaf</tissue>
    </source>
</reference>
<proteinExistence type="predicted"/>
<accession>A0A392VED0</accession>
<dbReference type="Proteomes" id="UP000265520">
    <property type="component" value="Unassembled WGS sequence"/>
</dbReference>
<dbReference type="EMBL" id="LXQA011120280">
    <property type="protein sequence ID" value="MCI85639.1"/>
    <property type="molecule type" value="Genomic_DNA"/>
</dbReference>
<protein>
    <submittedName>
        <fullName evidence="1">Uncharacterized protein</fullName>
    </submittedName>
</protein>